<dbReference type="Proteomes" id="UP000467700">
    <property type="component" value="Unassembled WGS sequence"/>
</dbReference>
<dbReference type="Pfam" id="PF12770">
    <property type="entry name" value="CHAT"/>
    <property type="match status" value="1"/>
</dbReference>
<evidence type="ECO:0000259" key="2">
    <source>
        <dbReference type="Pfam" id="PF12770"/>
    </source>
</evidence>
<name>A0A8S0X6X2_CYCAE</name>
<dbReference type="OrthoDB" id="9991317at2759"/>
<dbReference type="EMBL" id="CACVBS010000075">
    <property type="protein sequence ID" value="CAA7269202.1"/>
    <property type="molecule type" value="Genomic_DNA"/>
</dbReference>
<comment type="caution">
    <text evidence="3">The sequence shown here is derived from an EMBL/GenBank/DDBJ whole genome shotgun (WGS) entry which is preliminary data.</text>
</comment>
<accession>A0A8S0X6X2</accession>
<evidence type="ECO:0000256" key="1">
    <source>
        <dbReference type="SAM" id="MobiDB-lite"/>
    </source>
</evidence>
<protein>
    <recommendedName>
        <fullName evidence="2">CHAT domain-containing protein</fullName>
    </recommendedName>
</protein>
<keyword evidence="4" id="KW-1185">Reference proteome</keyword>
<feature type="domain" description="CHAT" evidence="2">
    <location>
        <begin position="1171"/>
        <end position="1466"/>
    </location>
</feature>
<gene>
    <name evidence="3" type="ORF">AAE3_LOCUS11429</name>
</gene>
<dbReference type="InterPro" id="IPR024983">
    <property type="entry name" value="CHAT_dom"/>
</dbReference>
<organism evidence="3 4">
    <name type="scientific">Cyclocybe aegerita</name>
    <name type="common">Black poplar mushroom</name>
    <name type="synonym">Agrocybe aegerita</name>
    <dbReference type="NCBI Taxonomy" id="1973307"/>
    <lineage>
        <taxon>Eukaryota</taxon>
        <taxon>Fungi</taxon>
        <taxon>Dikarya</taxon>
        <taxon>Basidiomycota</taxon>
        <taxon>Agaricomycotina</taxon>
        <taxon>Agaricomycetes</taxon>
        <taxon>Agaricomycetidae</taxon>
        <taxon>Agaricales</taxon>
        <taxon>Agaricineae</taxon>
        <taxon>Bolbitiaceae</taxon>
        <taxon>Cyclocybe</taxon>
    </lineage>
</organism>
<evidence type="ECO:0000313" key="3">
    <source>
        <dbReference type="EMBL" id="CAA7269202.1"/>
    </source>
</evidence>
<reference evidence="3 4" key="1">
    <citation type="submission" date="2020-01" db="EMBL/GenBank/DDBJ databases">
        <authorList>
            <person name="Gupta K D."/>
        </authorList>
    </citation>
    <scope>NUCLEOTIDE SEQUENCE [LARGE SCALE GENOMIC DNA]</scope>
</reference>
<feature type="region of interest" description="Disordered" evidence="1">
    <location>
        <begin position="848"/>
        <end position="867"/>
    </location>
</feature>
<proteinExistence type="predicted"/>
<sequence length="1467" mass="164388">MQDNNMEHISNPQSFAITWWSEIKQLSLAEASRCLDDPDSFLALSNKLPSKQSAYIKIVLEVALLIRRYSRQQRSSDIVRASNLVLQSVDLSNEPEHSFFFHLLATRSVELFERTTEIRFLNQAIDLLEQASAVDKDGSHCQMLTSIEFACACLQCYLSENHTPALEFALQIILGANESIFVGDWTSSFGKTRTMFIVADIIRIRYDDLGPKPDDISRTVQVVASILNSINSPVDSQYTAFQILVITVLFILSQTLQPDNWFDTLFTLRSAVIEDSPLTSPSTDANRALSLALDHCILSTSAKALCLIHMADTFDRRGTITTARGDPCVDDYRAWSEEWELGVSLLRSRTFSSTSSTPFRGEDHPFRSFQLFTLEAEVVHRPALAPSRLGRPKDPIGTHVCTFKVSPIRGDRVSQNDLQGHDLFYHHLKNLIKPLAIDELDYLIDNPDAIKDLLTQSDFLKSSDNETTYWKKSPAIHAYIIMKRDTGHFRHLKQASQLMLRVKLHREPAYAHLLLSLASDLRTSEDRLEFVGNASRLFKEFLHAQEPGTPRHLLAVIELTSSYIAEYLMDRDRRTTLFALALELFREATLITGFDPWIVEARKLMILGRILRHRYRFFEDSDESLRTTMALFGDLWDLVPSGRPFRVSALEVLTVSILIFLARTVPSDRWHAALRLLILVLDLQVFGTAPGEDSFKEIEDIQAAGRDLLHQGIYPGKFSLQSEAMCIIHTADLIRVTAVDCSRNPGMLHLVLHPYVQALPIIPDAMDARQTENEPQLHLCAHLEHTSLESAVLSCVNKATSGVGISHEDTDITIFHYGVIKITSQINPASCSHLCLLRYYPTRICRLNNDGEHDEPEPTSSSLRGEGALEFDDLTPWPEDLLSRSPNAFLPDILQNIPSTVIPGMHEMTLDQTQQLFDMPLEARTLKAFMDDANFEIRIAEGRESRISEGIVRQIDKRVYFDPQDIQLEKRMSFLKSQTPYFSRLAPLQALLSRGPERCLELIEASRSFFWGRLLRLRTSFDGLPDHLAARLKEVAQELEECSSQTVASVAKEEAQKQFELESIFAALLAEAREVPGFEGLLKPKTAEELLRAATEGPVVVLLGMESMYAALVVRTKGAEAIFLKGIVNGVMERLVVGLNGATKAARGGERDVDTDRYGRPRRVATPPYEALLASLWKMIVKPIFDFMGLTSSPDSTVERQRLWWCLTGRFAFLPMHAAGINFGTADIECTSKYVVSSYTPTLSALISARVHNASSPPLIKDLKVLVLAQPTTQGHQDLPMTLQELELVEKVIPTGSLLRVGEGRLSEANTNRTVGEALEHLTESSILHLACHGHQDRGDPLSSGFELQDGRLTISKLISRQTPHAVLAFLSACESASNDLEIPDEALNLAAAMLYAGFRSVIGTMWTMNDDDGPQVARMIYEEMFKDPDRSLDPKIIAYALDSAVKSLQAKGTHPSRWATYIHVGI</sequence>
<evidence type="ECO:0000313" key="4">
    <source>
        <dbReference type="Proteomes" id="UP000467700"/>
    </source>
</evidence>